<dbReference type="PANTHER" id="PTHR39087:SF2">
    <property type="entry name" value="UPF0104 MEMBRANE PROTEIN MJ1595"/>
    <property type="match status" value="1"/>
</dbReference>
<evidence type="ECO:0000256" key="5">
    <source>
        <dbReference type="ARBA" id="ARBA00023136"/>
    </source>
</evidence>
<dbReference type="AlphaFoldDB" id="A0A3N7HSV0"/>
<protein>
    <submittedName>
        <fullName evidence="7">UPF0104 family protein</fullName>
    </submittedName>
</protein>
<accession>A0A3N7HSV0</accession>
<evidence type="ECO:0000256" key="4">
    <source>
        <dbReference type="ARBA" id="ARBA00022989"/>
    </source>
</evidence>
<comment type="caution">
    <text evidence="7">The sequence shown here is derived from an EMBL/GenBank/DDBJ whole genome shotgun (WGS) entry which is preliminary data.</text>
</comment>
<dbReference type="InterPro" id="IPR022791">
    <property type="entry name" value="L-PG_synthase/AglD"/>
</dbReference>
<evidence type="ECO:0000256" key="6">
    <source>
        <dbReference type="SAM" id="Phobius"/>
    </source>
</evidence>
<evidence type="ECO:0000313" key="8">
    <source>
        <dbReference type="Proteomes" id="UP000267464"/>
    </source>
</evidence>
<feature type="transmembrane region" description="Helical" evidence="6">
    <location>
        <begin position="269"/>
        <end position="285"/>
    </location>
</feature>
<evidence type="ECO:0000313" key="7">
    <source>
        <dbReference type="EMBL" id="RQP24326.1"/>
    </source>
</evidence>
<keyword evidence="5 6" id="KW-0472">Membrane</keyword>
<feature type="transmembrane region" description="Helical" evidence="6">
    <location>
        <begin position="138"/>
        <end position="163"/>
    </location>
</feature>
<proteinExistence type="predicted"/>
<reference evidence="7 8" key="1">
    <citation type="submission" date="2018-08" db="EMBL/GenBank/DDBJ databases">
        <authorList>
            <person name="Khan S.A."/>
            <person name="Jeon C.O."/>
            <person name="Chun B.H."/>
            <person name="Jeong S.E."/>
        </authorList>
    </citation>
    <scope>NUCLEOTIDE SEQUENCE [LARGE SCALE GENOMIC DNA]</scope>
    <source>
        <strain evidence="7 8">S-16</strain>
    </source>
</reference>
<keyword evidence="3 6" id="KW-0812">Transmembrane</keyword>
<keyword evidence="2" id="KW-1003">Cell membrane</keyword>
<dbReference type="GO" id="GO:0005886">
    <property type="term" value="C:plasma membrane"/>
    <property type="evidence" value="ECO:0007669"/>
    <property type="project" value="UniProtKB-SubCell"/>
</dbReference>
<evidence type="ECO:0000256" key="2">
    <source>
        <dbReference type="ARBA" id="ARBA00022475"/>
    </source>
</evidence>
<dbReference type="Pfam" id="PF03706">
    <property type="entry name" value="LPG_synthase_TM"/>
    <property type="match status" value="1"/>
</dbReference>
<feature type="transmembrane region" description="Helical" evidence="6">
    <location>
        <begin position="216"/>
        <end position="239"/>
    </location>
</feature>
<keyword evidence="8" id="KW-1185">Reference proteome</keyword>
<evidence type="ECO:0000256" key="3">
    <source>
        <dbReference type="ARBA" id="ARBA00022692"/>
    </source>
</evidence>
<feature type="transmembrane region" description="Helical" evidence="6">
    <location>
        <begin position="26"/>
        <end position="43"/>
    </location>
</feature>
<sequence>MTRHALAERIAPPATPRPWWARLRRLLTIVFLIGVAALLVALARRVDWDEVWTALAAYPASTLAGAAGLAAVSHLVYSSFDLLGRAWTGHRLPLRQVLAVTSVSYAFNLSFGTLVGGLGFRWRLYSRLGLGPGDIGRILALSMATNWLGYLLVAGSVFAAGVIAPPPGWDFSAGAARVIGGVMALAALAYVVICAKARRREWVLRGRVISLPPARLAALQIALSSLNWMLMGGMLWVLLQGRVDYVLVLATLLAGALAGVLAHVPAGLGVLEAVFVTLLVPPLSRGEVLAALLAYRGIYYLAPLLIASGVYLFLEMQAHRAQATRD</sequence>
<keyword evidence="4 6" id="KW-1133">Transmembrane helix</keyword>
<feature type="transmembrane region" description="Helical" evidence="6">
    <location>
        <begin position="97"/>
        <end position="118"/>
    </location>
</feature>
<reference evidence="7 8" key="2">
    <citation type="submission" date="2018-12" db="EMBL/GenBank/DDBJ databases">
        <title>Rhizobacter gummiphilus sp. nov., a rubber-degrading bacterium isolated from the soil of a botanical garden in Japan.</title>
        <authorList>
            <person name="Shunsuke S.S."/>
        </authorList>
    </citation>
    <scope>NUCLEOTIDE SEQUENCE [LARGE SCALE GENOMIC DNA]</scope>
    <source>
        <strain evidence="7 8">S-16</strain>
    </source>
</reference>
<dbReference type="RefSeq" id="WP_124540851.1">
    <property type="nucleotide sequence ID" value="NZ_QUSW01000003.1"/>
</dbReference>
<dbReference type="EMBL" id="QUSW01000003">
    <property type="protein sequence ID" value="RQP24326.1"/>
    <property type="molecule type" value="Genomic_DNA"/>
</dbReference>
<feature type="transmembrane region" description="Helical" evidence="6">
    <location>
        <begin position="55"/>
        <end position="77"/>
    </location>
</feature>
<comment type="subcellular location">
    <subcellularLocation>
        <location evidence="1">Cell membrane</location>
        <topology evidence="1">Multi-pass membrane protein</topology>
    </subcellularLocation>
</comment>
<dbReference type="PANTHER" id="PTHR39087">
    <property type="entry name" value="UPF0104 MEMBRANE PROTEIN MJ1595"/>
    <property type="match status" value="1"/>
</dbReference>
<organism evidence="7 8">
    <name type="scientific">Piscinibacter terrae</name>
    <dbReference type="NCBI Taxonomy" id="2496871"/>
    <lineage>
        <taxon>Bacteria</taxon>
        <taxon>Pseudomonadati</taxon>
        <taxon>Pseudomonadota</taxon>
        <taxon>Betaproteobacteria</taxon>
        <taxon>Burkholderiales</taxon>
        <taxon>Sphaerotilaceae</taxon>
        <taxon>Piscinibacter</taxon>
    </lineage>
</organism>
<dbReference type="OrthoDB" id="5998304at2"/>
<evidence type="ECO:0000256" key="1">
    <source>
        <dbReference type="ARBA" id="ARBA00004651"/>
    </source>
</evidence>
<name>A0A3N7HSV0_9BURK</name>
<feature type="transmembrane region" description="Helical" evidence="6">
    <location>
        <begin position="175"/>
        <end position="195"/>
    </location>
</feature>
<dbReference type="Proteomes" id="UP000267464">
    <property type="component" value="Unassembled WGS sequence"/>
</dbReference>
<gene>
    <name evidence="7" type="ORF">DZC73_13570</name>
</gene>
<feature type="transmembrane region" description="Helical" evidence="6">
    <location>
        <begin position="297"/>
        <end position="314"/>
    </location>
</feature>